<evidence type="ECO:0000259" key="20">
    <source>
        <dbReference type="PROSITE" id="PS51165"/>
    </source>
</evidence>
<comment type="function">
    <text evidence="12 19">Catalyzes the ATP-dependent transfer of a sulfur to tRNA to produce 4-thiouridine in position 8 of tRNAs, which functions as a near-UV photosensor. Also catalyzes the transfer of sulfur to the sulfur carrier protein ThiS, forming ThiS-thiocarboxylate. This is a step in the synthesis of thiazole, in the thiamine biosynthesis pathway. The sulfur is donated as persulfide by IscS.</text>
</comment>
<proteinExistence type="inferred from homology"/>
<dbReference type="AlphaFoldDB" id="A0A429ZU90"/>
<dbReference type="SUPFAM" id="SSF143437">
    <property type="entry name" value="THUMP domain-like"/>
    <property type="match status" value="1"/>
</dbReference>
<keyword evidence="9 19" id="KW-0784">Thiamine biosynthesis</keyword>
<dbReference type="EC" id="2.8.1.4" evidence="14 19"/>
<keyword evidence="22" id="KW-1185">Reference proteome</keyword>
<feature type="binding site" evidence="19">
    <location>
        <begin position="208"/>
        <end position="209"/>
    </location>
    <ligand>
        <name>ATP</name>
        <dbReference type="ChEBI" id="CHEBI:30616"/>
    </ligand>
</feature>
<keyword evidence="7 19" id="KW-0067">ATP-binding</keyword>
<organism evidence="21 22">
    <name type="scientific">Vagococcus salmoninarum</name>
    <dbReference type="NCBI Taxonomy" id="2739"/>
    <lineage>
        <taxon>Bacteria</taxon>
        <taxon>Bacillati</taxon>
        <taxon>Bacillota</taxon>
        <taxon>Bacilli</taxon>
        <taxon>Lactobacillales</taxon>
        <taxon>Enterococcaceae</taxon>
        <taxon>Vagococcus</taxon>
    </lineage>
</organism>
<dbReference type="OrthoDB" id="9773948at2"/>
<dbReference type="SMART" id="SM00981">
    <property type="entry name" value="THUMP"/>
    <property type="match status" value="1"/>
</dbReference>
<dbReference type="SUPFAM" id="SSF52402">
    <property type="entry name" value="Adenine nucleotide alpha hydrolases-like"/>
    <property type="match status" value="1"/>
</dbReference>
<dbReference type="UniPathway" id="UPA00060"/>
<evidence type="ECO:0000256" key="10">
    <source>
        <dbReference type="ARBA" id="ARBA00050570"/>
    </source>
</evidence>
<dbReference type="Gene3D" id="3.40.50.620">
    <property type="entry name" value="HUPs"/>
    <property type="match status" value="1"/>
</dbReference>
<dbReference type="Proteomes" id="UP000287239">
    <property type="component" value="Unassembled WGS sequence"/>
</dbReference>
<dbReference type="CDD" id="cd01712">
    <property type="entry name" value="PPase_ThiI"/>
    <property type="match status" value="1"/>
</dbReference>
<evidence type="ECO:0000256" key="6">
    <source>
        <dbReference type="ARBA" id="ARBA00022741"/>
    </source>
</evidence>
<evidence type="ECO:0000256" key="12">
    <source>
        <dbReference type="ARBA" id="ARBA00058382"/>
    </source>
</evidence>
<feature type="binding site" evidence="19">
    <location>
        <position position="296"/>
    </location>
    <ligand>
        <name>ATP</name>
        <dbReference type="ChEBI" id="CHEBI:30616"/>
    </ligand>
</feature>
<dbReference type="PROSITE" id="PS51165">
    <property type="entry name" value="THUMP"/>
    <property type="match status" value="1"/>
</dbReference>
<dbReference type="GO" id="GO:0009228">
    <property type="term" value="P:thiamine biosynthetic process"/>
    <property type="evidence" value="ECO:0007669"/>
    <property type="project" value="UniProtKB-KW"/>
</dbReference>
<keyword evidence="8 19" id="KW-0694">RNA-binding</keyword>
<evidence type="ECO:0000256" key="8">
    <source>
        <dbReference type="ARBA" id="ARBA00022884"/>
    </source>
</evidence>
<dbReference type="Gene3D" id="3.30.2130.30">
    <property type="match status" value="1"/>
</dbReference>
<keyword evidence="6 19" id="KW-0547">Nucleotide-binding</keyword>
<evidence type="ECO:0000256" key="13">
    <source>
        <dbReference type="ARBA" id="ARBA00061472"/>
    </source>
</evidence>
<comment type="subcellular location">
    <subcellularLocation>
        <location evidence="1 19">Cytoplasm</location>
    </subcellularLocation>
</comment>
<gene>
    <name evidence="19" type="primary">thiI</name>
    <name evidence="21" type="ORF">CBF35_02960</name>
</gene>
<dbReference type="InterPro" id="IPR054173">
    <property type="entry name" value="ThiI_fer"/>
</dbReference>
<dbReference type="GO" id="GO:0009229">
    <property type="term" value="P:thiamine diphosphate biosynthetic process"/>
    <property type="evidence" value="ECO:0007669"/>
    <property type="project" value="UniProtKB-UniRule"/>
</dbReference>
<name>A0A429ZU90_9ENTE</name>
<dbReference type="InterPro" id="IPR020536">
    <property type="entry name" value="ThiI_AANH"/>
</dbReference>
<dbReference type="GO" id="GO:0005524">
    <property type="term" value="F:ATP binding"/>
    <property type="evidence" value="ECO:0007669"/>
    <property type="project" value="UniProtKB-UniRule"/>
</dbReference>
<dbReference type="InterPro" id="IPR004114">
    <property type="entry name" value="THUMP_dom"/>
</dbReference>
<evidence type="ECO:0000256" key="1">
    <source>
        <dbReference type="ARBA" id="ARBA00004496"/>
    </source>
</evidence>
<evidence type="ECO:0000256" key="11">
    <source>
        <dbReference type="ARBA" id="ARBA00052330"/>
    </source>
</evidence>
<keyword evidence="5 19" id="KW-0808">Transferase</keyword>
<keyword evidence="4 19" id="KW-0820">tRNA-binding</keyword>
<evidence type="ECO:0000256" key="16">
    <source>
        <dbReference type="ARBA" id="ARBA00075337"/>
    </source>
</evidence>
<evidence type="ECO:0000256" key="5">
    <source>
        <dbReference type="ARBA" id="ARBA00022679"/>
    </source>
</evidence>
<feature type="binding site" evidence="19">
    <location>
        <position position="265"/>
    </location>
    <ligand>
        <name>ATP</name>
        <dbReference type="ChEBI" id="CHEBI:30616"/>
    </ligand>
</feature>
<evidence type="ECO:0000313" key="21">
    <source>
        <dbReference type="EMBL" id="RST97227.1"/>
    </source>
</evidence>
<dbReference type="CDD" id="cd11716">
    <property type="entry name" value="THUMP_ThiI"/>
    <property type="match status" value="1"/>
</dbReference>
<dbReference type="RefSeq" id="WP_126778438.1">
    <property type="nucleotide sequence ID" value="NZ_CP177121.1"/>
</dbReference>
<comment type="catalytic activity">
    <reaction evidence="11 19">
        <text>[ThiS sulfur-carrier protein]-C-terminal Gly-Gly-AMP + S-sulfanyl-L-cysteinyl-[cysteine desulfurase] + AH2 = [ThiS sulfur-carrier protein]-C-terminal-Gly-aminoethanethioate + L-cysteinyl-[cysteine desulfurase] + A + AMP + 2 H(+)</text>
        <dbReference type="Rhea" id="RHEA:43340"/>
        <dbReference type="Rhea" id="RHEA-COMP:12157"/>
        <dbReference type="Rhea" id="RHEA-COMP:12158"/>
        <dbReference type="Rhea" id="RHEA-COMP:12910"/>
        <dbReference type="Rhea" id="RHEA-COMP:19908"/>
        <dbReference type="ChEBI" id="CHEBI:13193"/>
        <dbReference type="ChEBI" id="CHEBI:15378"/>
        <dbReference type="ChEBI" id="CHEBI:17499"/>
        <dbReference type="ChEBI" id="CHEBI:29950"/>
        <dbReference type="ChEBI" id="CHEBI:61963"/>
        <dbReference type="ChEBI" id="CHEBI:90618"/>
        <dbReference type="ChEBI" id="CHEBI:232372"/>
        <dbReference type="ChEBI" id="CHEBI:456215"/>
    </reaction>
</comment>
<dbReference type="EMBL" id="NGJU01000003">
    <property type="protein sequence ID" value="RST97227.1"/>
    <property type="molecule type" value="Genomic_DNA"/>
</dbReference>
<sequence>MNYTEIMVRYGELSTKGKNKKRFISMLAANVKNALTSYPLVKVHANRDRMHLLLNGENSQEVMACLSPIFGIQNYSPAIKVEKEMAVIYETAIQMVKENFTEGQSFKVNARRSDHLFELDTNELNREVGHHVIQAIPTIKVQMKQPDITLRVEIRDDGAFLSCETINGAGGLPVGSSGKGMLMLSGGIDSPVAGYLAMKRGVKIEAVHFHSPPYTSEQALNKAKDLTVKLVPYVGSIQFIEVPFTEIQEEIKKNVEEGYLMTITRRFMLRITDEIVKKRRGLAIINGESLGQVASQTLHSMIAINDVTTTPIIRPVITLDKNEIIEIAEKIDTFDLAIQPFEDCCTIFAPPKPKTKPRLDRSREYENKLDMEGLIARAVAGIKVSEIQPGQQYLTSEADEFSDLL</sequence>
<dbReference type="GO" id="GO:0004810">
    <property type="term" value="F:CCA tRNA nucleotidyltransferase activity"/>
    <property type="evidence" value="ECO:0007669"/>
    <property type="project" value="InterPro"/>
</dbReference>
<evidence type="ECO:0000256" key="2">
    <source>
        <dbReference type="ARBA" id="ARBA00004948"/>
    </source>
</evidence>
<dbReference type="PANTHER" id="PTHR43209">
    <property type="entry name" value="TRNA SULFURTRANSFERASE"/>
    <property type="match status" value="1"/>
</dbReference>
<dbReference type="GO" id="GO:0140741">
    <property type="term" value="F:tRNA-uracil-4 sulfurtransferase activity"/>
    <property type="evidence" value="ECO:0007669"/>
    <property type="project" value="UniProtKB-EC"/>
</dbReference>
<evidence type="ECO:0000256" key="3">
    <source>
        <dbReference type="ARBA" id="ARBA00022490"/>
    </source>
</evidence>
<dbReference type="GO" id="GO:0005829">
    <property type="term" value="C:cytosol"/>
    <property type="evidence" value="ECO:0007669"/>
    <property type="project" value="TreeGrafter"/>
</dbReference>
<feature type="binding site" evidence="19">
    <location>
        <position position="287"/>
    </location>
    <ligand>
        <name>ATP</name>
        <dbReference type="ChEBI" id="CHEBI:30616"/>
    </ligand>
</feature>
<dbReference type="InterPro" id="IPR003720">
    <property type="entry name" value="tRNA_STrfase"/>
</dbReference>
<dbReference type="GeneID" id="98567314"/>
<dbReference type="GO" id="GO:0000049">
    <property type="term" value="F:tRNA binding"/>
    <property type="evidence" value="ECO:0007669"/>
    <property type="project" value="UniProtKB-UniRule"/>
</dbReference>
<evidence type="ECO:0000256" key="19">
    <source>
        <dbReference type="HAMAP-Rule" id="MF_00021"/>
    </source>
</evidence>
<comment type="pathway">
    <text evidence="2 19">Cofactor biosynthesis; thiamine diphosphate biosynthesis.</text>
</comment>
<evidence type="ECO:0000313" key="22">
    <source>
        <dbReference type="Proteomes" id="UP000287239"/>
    </source>
</evidence>
<evidence type="ECO:0000256" key="9">
    <source>
        <dbReference type="ARBA" id="ARBA00022977"/>
    </source>
</evidence>
<dbReference type="InterPro" id="IPR049961">
    <property type="entry name" value="ThiI_N"/>
</dbReference>
<feature type="binding site" evidence="19">
    <location>
        <begin position="183"/>
        <end position="184"/>
    </location>
    <ligand>
        <name>ATP</name>
        <dbReference type="ChEBI" id="CHEBI:30616"/>
    </ligand>
</feature>
<dbReference type="Pfam" id="PF02926">
    <property type="entry name" value="THUMP"/>
    <property type="match status" value="1"/>
</dbReference>
<protein>
    <recommendedName>
        <fullName evidence="15 19">Probable tRNA sulfurtransferase</fullName>
        <ecNumber evidence="14 19">2.8.1.4</ecNumber>
    </recommendedName>
    <alternativeName>
        <fullName evidence="16 19">Sulfur carrier protein ThiS sulfurtransferase</fullName>
    </alternativeName>
    <alternativeName>
        <fullName evidence="17 19">Thiamine biosynthesis protein ThiI</fullName>
    </alternativeName>
    <alternativeName>
        <fullName evidence="18 19">tRNA 4-thiouridine synthase</fullName>
    </alternativeName>
</protein>
<dbReference type="InterPro" id="IPR049962">
    <property type="entry name" value="THUMP_ThiI"/>
</dbReference>
<reference evidence="21 22" key="1">
    <citation type="submission" date="2017-05" db="EMBL/GenBank/DDBJ databases">
        <title>Vagococcus spp. assemblies.</title>
        <authorList>
            <person name="Gulvik C.A."/>
        </authorList>
    </citation>
    <scope>NUCLEOTIDE SEQUENCE [LARGE SCALE GENOMIC DNA]</scope>
    <source>
        <strain evidence="21 22">NCFB 2777</strain>
    </source>
</reference>
<feature type="domain" description="THUMP" evidence="20">
    <location>
        <begin position="60"/>
        <end position="165"/>
    </location>
</feature>
<dbReference type="PANTHER" id="PTHR43209:SF1">
    <property type="entry name" value="TRNA SULFURTRANSFERASE"/>
    <property type="match status" value="1"/>
</dbReference>
<evidence type="ECO:0000256" key="7">
    <source>
        <dbReference type="ARBA" id="ARBA00022840"/>
    </source>
</evidence>
<dbReference type="HAMAP" id="MF_00021">
    <property type="entry name" value="ThiI"/>
    <property type="match status" value="1"/>
</dbReference>
<evidence type="ECO:0000256" key="15">
    <source>
        <dbReference type="ARBA" id="ARBA00071867"/>
    </source>
</evidence>
<dbReference type="GO" id="GO:0002937">
    <property type="term" value="P:tRNA 4-thiouridine biosynthesis"/>
    <property type="evidence" value="ECO:0007669"/>
    <property type="project" value="TreeGrafter"/>
</dbReference>
<dbReference type="Pfam" id="PF22025">
    <property type="entry name" value="ThiI_fer"/>
    <property type="match status" value="1"/>
</dbReference>
<comment type="similarity">
    <text evidence="13 19">Belongs to the ThiI family.</text>
</comment>
<dbReference type="FunFam" id="3.40.50.620:FF:000053">
    <property type="entry name" value="Probable tRNA sulfurtransferase"/>
    <property type="match status" value="1"/>
</dbReference>
<evidence type="ECO:0000256" key="14">
    <source>
        <dbReference type="ARBA" id="ARBA00066827"/>
    </source>
</evidence>
<comment type="catalytic activity">
    <reaction evidence="10 19">
        <text>[ThiI sulfur-carrier protein]-S-sulfanyl-L-cysteine + a uridine in tRNA + 2 reduced [2Fe-2S]-[ferredoxin] + ATP + H(+) = [ThiI sulfur-carrier protein]-L-cysteine + a 4-thiouridine in tRNA + 2 oxidized [2Fe-2S]-[ferredoxin] + AMP + diphosphate</text>
        <dbReference type="Rhea" id="RHEA:24176"/>
        <dbReference type="Rhea" id="RHEA-COMP:10000"/>
        <dbReference type="Rhea" id="RHEA-COMP:10001"/>
        <dbReference type="Rhea" id="RHEA-COMP:13337"/>
        <dbReference type="Rhea" id="RHEA-COMP:13338"/>
        <dbReference type="Rhea" id="RHEA-COMP:13339"/>
        <dbReference type="Rhea" id="RHEA-COMP:13340"/>
        <dbReference type="ChEBI" id="CHEBI:15378"/>
        <dbReference type="ChEBI" id="CHEBI:29950"/>
        <dbReference type="ChEBI" id="CHEBI:30616"/>
        <dbReference type="ChEBI" id="CHEBI:33019"/>
        <dbReference type="ChEBI" id="CHEBI:33737"/>
        <dbReference type="ChEBI" id="CHEBI:33738"/>
        <dbReference type="ChEBI" id="CHEBI:61963"/>
        <dbReference type="ChEBI" id="CHEBI:65315"/>
        <dbReference type="ChEBI" id="CHEBI:136798"/>
        <dbReference type="ChEBI" id="CHEBI:456215"/>
        <dbReference type="EC" id="2.8.1.4"/>
    </reaction>
</comment>
<keyword evidence="3 19" id="KW-0963">Cytoplasm</keyword>
<evidence type="ECO:0000256" key="18">
    <source>
        <dbReference type="ARBA" id="ARBA00080570"/>
    </source>
</evidence>
<accession>A0A429ZU90</accession>
<dbReference type="NCBIfam" id="TIGR00342">
    <property type="entry name" value="tRNA uracil 4-sulfurtransferase ThiI"/>
    <property type="match status" value="1"/>
</dbReference>
<evidence type="ECO:0000256" key="4">
    <source>
        <dbReference type="ARBA" id="ARBA00022555"/>
    </source>
</evidence>
<evidence type="ECO:0000256" key="17">
    <source>
        <dbReference type="ARBA" id="ARBA00077849"/>
    </source>
</evidence>
<dbReference type="Pfam" id="PF02568">
    <property type="entry name" value="ThiI"/>
    <property type="match status" value="1"/>
</dbReference>
<dbReference type="InterPro" id="IPR050102">
    <property type="entry name" value="tRNA_sulfurtransferase_ThiI"/>
</dbReference>
<dbReference type="GO" id="GO:0052837">
    <property type="term" value="P:thiazole biosynthetic process"/>
    <property type="evidence" value="ECO:0007669"/>
    <property type="project" value="TreeGrafter"/>
</dbReference>
<dbReference type="InterPro" id="IPR014729">
    <property type="entry name" value="Rossmann-like_a/b/a_fold"/>
</dbReference>
<comment type="caution">
    <text evidence="21">The sequence shown here is derived from an EMBL/GenBank/DDBJ whole genome shotgun (WGS) entry which is preliminary data.</text>
</comment>